<dbReference type="RefSeq" id="XP_019100173.1">
    <property type="nucleotide sequence ID" value="XM_019244628.1"/>
</dbReference>
<accession>A0ABM1RMD5</accession>
<gene>
    <name evidence="2" type="primary">LOC104780394</name>
</gene>
<reference evidence="1" key="1">
    <citation type="journal article" date="2014" name="Nat. Commun.">
        <title>The emerging biofuel crop Camelina sativa retains a highly undifferentiated hexaploid genome structure.</title>
        <authorList>
            <person name="Kagale S."/>
            <person name="Koh C."/>
            <person name="Nixon J."/>
            <person name="Bollina V."/>
            <person name="Clarke W.E."/>
            <person name="Tuteja R."/>
            <person name="Spillane C."/>
            <person name="Robinson S.J."/>
            <person name="Links M.G."/>
            <person name="Clarke C."/>
            <person name="Higgins E.E."/>
            <person name="Huebert T."/>
            <person name="Sharpe A.G."/>
            <person name="Parkin I.A."/>
        </authorList>
    </citation>
    <scope>NUCLEOTIDE SEQUENCE [LARGE SCALE GENOMIC DNA]</scope>
    <source>
        <strain evidence="1">cv. DH55</strain>
    </source>
</reference>
<dbReference type="PANTHER" id="PTHR14379:SF7">
    <property type="entry name" value="ENDONUCLEASE OR GLYCOSYL HYDROLASE-RELATED"/>
    <property type="match status" value="1"/>
</dbReference>
<evidence type="ECO:0000313" key="1">
    <source>
        <dbReference type="Proteomes" id="UP000694864"/>
    </source>
</evidence>
<keyword evidence="1" id="KW-1185">Reference proteome</keyword>
<organism evidence="1 2">
    <name type="scientific">Camelina sativa</name>
    <name type="common">False flax</name>
    <name type="synonym">Myagrum sativum</name>
    <dbReference type="NCBI Taxonomy" id="90675"/>
    <lineage>
        <taxon>Eukaryota</taxon>
        <taxon>Viridiplantae</taxon>
        <taxon>Streptophyta</taxon>
        <taxon>Embryophyta</taxon>
        <taxon>Tracheophyta</taxon>
        <taxon>Spermatophyta</taxon>
        <taxon>Magnoliopsida</taxon>
        <taxon>eudicotyledons</taxon>
        <taxon>Gunneridae</taxon>
        <taxon>Pentapetalae</taxon>
        <taxon>rosids</taxon>
        <taxon>malvids</taxon>
        <taxon>Brassicales</taxon>
        <taxon>Brassicaceae</taxon>
        <taxon>Camelineae</taxon>
        <taxon>Camelina</taxon>
    </lineage>
</organism>
<dbReference type="GeneID" id="104780394"/>
<name>A0ABM1RMD5_CAMSA</name>
<dbReference type="PANTHER" id="PTHR14379">
    <property type="entry name" value="LIMKAIN B LKAP"/>
    <property type="match status" value="1"/>
</dbReference>
<protein>
    <submittedName>
        <fullName evidence="2">Uncharacterized protein LOC104780394</fullName>
    </submittedName>
</protein>
<evidence type="ECO:0000313" key="2">
    <source>
        <dbReference type="RefSeq" id="XP_019100173.1"/>
    </source>
</evidence>
<proteinExistence type="predicted"/>
<dbReference type="Proteomes" id="UP000694864">
    <property type="component" value="Chromosome 4"/>
</dbReference>
<dbReference type="InterPro" id="IPR024768">
    <property type="entry name" value="Marf1"/>
</dbReference>
<reference evidence="2" key="2">
    <citation type="submission" date="2025-08" db="UniProtKB">
        <authorList>
            <consortium name="RefSeq"/>
        </authorList>
    </citation>
    <scope>IDENTIFICATION</scope>
</reference>
<sequence>MAKYYDADTCVFWDVVDFPVPEDRMLNEFRSKVERALRMEGYIGKLKIQAYGDGDADRMDYLCAKMQLVQKAAEKHVRLSRMQLDILYWAFRCFNDELEHNETNFLVIAKDVPGKDTGTGYVCNTYKGSSPFPVEMVRMFNFSDKVLERIVQSSINELSSANTASPEENNQQKVCNAENNINELATSDIMV</sequence>